<comment type="caution">
    <text evidence="1">The sequence shown here is derived from an EMBL/GenBank/DDBJ whole genome shotgun (WGS) entry which is preliminary data.</text>
</comment>
<accession>K0SPC4</accession>
<dbReference type="eggNOG" id="ENOG502RRBN">
    <property type="taxonomic scope" value="Eukaryota"/>
</dbReference>
<dbReference type="Proteomes" id="UP000266841">
    <property type="component" value="Unassembled WGS sequence"/>
</dbReference>
<protein>
    <recommendedName>
        <fullName evidence="3">Arrestin-like N-terminal domain-containing protein</fullName>
    </recommendedName>
</protein>
<organism evidence="1 2">
    <name type="scientific">Thalassiosira oceanica</name>
    <name type="common">Marine diatom</name>
    <dbReference type="NCBI Taxonomy" id="159749"/>
    <lineage>
        <taxon>Eukaryota</taxon>
        <taxon>Sar</taxon>
        <taxon>Stramenopiles</taxon>
        <taxon>Ochrophyta</taxon>
        <taxon>Bacillariophyta</taxon>
        <taxon>Coscinodiscophyceae</taxon>
        <taxon>Thalassiosirophycidae</taxon>
        <taxon>Thalassiosirales</taxon>
        <taxon>Thalassiosiraceae</taxon>
        <taxon>Thalassiosira</taxon>
    </lineage>
</organism>
<dbReference type="OrthoDB" id="44016at2759"/>
<name>K0SPC4_THAOC</name>
<gene>
    <name evidence="1" type="ORF">THAOC_12191</name>
</gene>
<keyword evidence="2" id="KW-1185">Reference proteome</keyword>
<evidence type="ECO:0008006" key="3">
    <source>
        <dbReference type="Google" id="ProtNLM"/>
    </source>
</evidence>
<reference evidence="1 2" key="1">
    <citation type="journal article" date="2012" name="Genome Biol.">
        <title>Genome and low-iron response of an oceanic diatom adapted to chronic iron limitation.</title>
        <authorList>
            <person name="Lommer M."/>
            <person name="Specht M."/>
            <person name="Roy A.S."/>
            <person name="Kraemer L."/>
            <person name="Andreson R."/>
            <person name="Gutowska M.A."/>
            <person name="Wolf J."/>
            <person name="Bergner S.V."/>
            <person name="Schilhabel M.B."/>
            <person name="Klostermeier U.C."/>
            <person name="Beiko R.G."/>
            <person name="Rosenstiel P."/>
            <person name="Hippler M."/>
            <person name="Laroche J."/>
        </authorList>
    </citation>
    <scope>NUCLEOTIDE SEQUENCE [LARGE SCALE GENOMIC DNA]</scope>
    <source>
        <strain evidence="1 2">CCMP1005</strain>
    </source>
</reference>
<sequence length="205" mass="22495">FGGPIVPGTRLAVRVEFPIDARDDNVDPALGVVPCHRVCVGLVGAEHAVFEGSSASERKRTKTRSYAFDSSYQLVDYGYTEAIALDLLLPMDSPVSVKTDLVEVEAALKVEFTVGRSVIRPGGDDAGERVKGYDTINLEVPVRIVHVDPPAQTDEDGQTEVESVITEMTRLWKNEANTGDFDDVGIQRDLRMLSLHCYRNLYGTP</sequence>
<evidence type="ECO:0000313" key="1">
    <source>
        <dbReference type="EMBL" id="EJK66844.1"/>
    </source>
</evidence>
<evidence type="ECO:0000313" key="2">
    <source>
        <dbReference type="Proteomes" id="UP000266841"/>
    </source>
</evidence>
<feature type="non-terminal residue" evidence="1">
    <location>
        <position position="1"/>
    </location>
</feature>
<dbReference type="EMBL" id="AGNL01014158">
    <property type="protein sequence ID" value="EJK66844.1"/>
    <property type="molecule type" value="Genomic_DNA"/>
</dbReference>
<dbReference type="AlphaFoldDB" id="K0SPC4"/>
<proteinExistence type="predicted"/>